<dbReference type="Proteomes" id="UP001054837">
    <property type="component" value="Unassembled WGS sequence"/>
</dbReference>
<dbReference type="AlphaFoldDB" id="A0AAV4W2L5"/>
<evidence type="ECO:0000313" key="1">
    <source>
        <dbReference type="EMBL" id="GIY76907.1"/>
    </source>
</evidence>
<proteinExistence type="predicted"/>
<reference evidence="1 2" key="1">
    <citation type="submission" date="2021-06" db="EMBL/GenBank/DDBJ databases">
        <title>Caerostris darwini draft genome.</title>
        <authorList>
            <person name="Kono N."/>
            <person name="Arakawa K."/>
        </authorList>
    </citation>
    <scope>NUCLEOTIDE SEQUENCE [LARGE SCALE GENOMIC DNA]</scope>
</reference>
<organism evidence="1 2">
    <name type="scientific">Caerostris darwini</name>
    <dbReference type="NCBI Taxonomy" id="1538125"/>
    <lineage>
        <taxon>Eukaryota</taxon>
        <taxon>Metazoa</taxon>
        <taxon>Ecdysozoa</taxon>
        <taxon>Arthropoda</taxon>
        <taxon>Chelicerata</taxon>
        <taxon>Arachnida</taxon>
        <taxon>Araneae</taxon>
        <taxon>Araneomorphae</taxon>
        <taxon>Entelegynae</taxon>
        <taxon>Araneoidea</taxon>
        <taxon>Araneidae</taxon>
        <taxon>Caerostris</taxon>
    </lineage>
</organism>
<sequence length="77" mass="8592">MGFDLPVGNGIMSQASSEISQKTAYCSYPSSFPSLTCTLAMEAAFNSRKIDHLIEITVFKDSLEVCQDSLMEYWAER</sequence>
<dbReference type="EMBL" id="BPLQ01014061">
    <property type="protein sequence ID" value="GIY76907.1"/>
    <property type="molecule type" value="Genomic_DNA"/>
</dbReference>
<name>A0AAV4W2L5_9ARAC</name>
<accession>A0AAV4W2L5</accession>
<evidence type="ECO:0000313" key="2">
    <source>
        <dbReference type="Proteomes" id="UP001054837"/>
    </source>
</evidence>
<protein>
    <submittedName>
        <fullName evidence="1">Uncharacterized protein</fullName>
    </submittedName>
</protein>
<gene>
    <name evidence="1" type="ORF">CDAR_104791</name>
</gene>
<keyword evidence="2" id="KW-1185">Reference proteome</keyword>
<comment type="caution">
    <text evidence="1">The sequence shown here is derived from an EMBL/GenBank/DDBJ whole genome shotgun (WGS) entry which is preliminary data.</text>
</comment>